<dbReference type="FunFam" id="1.20.1270.60:FF:000013">
    <property type="entry name" value="Amphiphysin isoform 2"/>
    <property type="match status" value="1"/>
</dbReference>
<feature type="region of interest" description="Disordered" evidence="8">
    <location>
        <begin position="245"/>
        <end position="312"/>
    </location>
</feature>
<dbReference type="SMART" id="SM00721">
    <property type="entry name" value="BAR"/>
    <property type="match status" value="1"/>
</dbReference>
<dbReference type="Pfam" id="PF14604">
    <property type="entry name" value="SH3_9"/>
    <property type="match status" value="1"/>
</dbReference>
<dbReference type="InterPro" id="IPR036028">
    <property type="entry name" value="SH3-like_dom_sf"/>
</dbReference>
<evidence type="ECO:0000259" key="9">
    <source>
        <dbReference type="PROSITE" id="PS50002"/>
    </source>
</evidence>
<dbReference type="InterPro" id="IPR003005">
    <property type="entry name" value="Amphiphysin"/>
</dbReference>
<evidence type="ECO:0000259" key="10">
    <source>
        <dbReference type="PROSITE" id="PS51021"/>
    </source>
</evidence>
<sequence length="797" mass="85773">MAEIKTGIFAKNVQKRLNRAQEKVLQKLGKADETKDEQFEQVVINFRRQESEGSRLQREMKAYMAAIKGMQQASINLSQSLHEVYEPDWHGKDDVLSIGKDCDALWEDFHNKLVDSTLLNLDAYLLHFPDLKGRVAKRSRKLIDYDSARHHLETLQMSGMKNDRKMMKAEDELKKAQQVFDELNGSLQNELATLWDSRVNFYISTFKSVSRLEARFHREISVVCRQLYEVMTKLAEQHSDKVFTIQGAPSDSGPVRLAQTPSPPEDESPPDSPDAGFNHSVRPVSPRPPRPKSPPQLKKGPPVPPLPKVTPTKEVAEEQIIDFFGGEFLPAPSPLQPNERPGQSLLDLDLDAFQPDESVSPIPQVTSQVTSQTAVPWDMADSQAARPAADASFVADWSADFGEAVPGAGSSAAGLEGDQDGAQSGLHLEAGTAAPQEGGAAPSAEGEVSSWNAPTHQAPPSGEEAELGGPGGDTADGEFDSDPFAETQGGGAFDSDPFAETVGEGAFDSDPFAETQGGEAENSDMSEDEAANRRLGQLYQELDGEKEEEPLDSPRVSSTPPENEAEAEAADVPPPAGEEEEAGAPTAEEEPTADPSVDEEADALASPAEAPPTGEEESGSLEKEEPAVSQHHGSFHCVPAEAPPSEEAELAEVPVRTGSAASSGHQENMSIPSVIIEPASSNEGDDDRDGDIISPTAAGDNHVTTAGQPMKHMGASGGGAQLPEDFLFKVETMHDFEAANSDELELKRGDVVLVVPTESLEDQDAGWLTGIRESDWLARGASAQKGLFPENFTQRLE</sequence>
<dbReference type="Proteomes" id="UP000007303">
    <property type="component" value="Unassembled WGS sequence"/>
</dbReference>
<dbReference type="PRINTS" id="PR00452">
    <property type="entry name" value="SH3DOMAIN"/>
</dbReference>
<dbReference type="InterPro" id="IPR003017">
    <property type="entry name" value="Amphiphysin_1"/>
</dbReference>
<dbReference type="Gene3D" id="2.30.30.40">
    <property type="entry name" value="SH3 Domains"/>
    <property type="match status" value="1"/>
</dbReference>
<dbReference type="GeneTree" id="ENSGT00950000182882"/>
<dbReference type="Gene3D" id="1.20.1270.60">
    <property type="entry name" value="Arfaptin homology (AH) domain/BAR domain"/>
    <property type="match status" value="1"/>
</dbReference>
<evidence type="ECO:0000256" key="3">
    <source>
        <dbReference type="ARBA" id="ARBA00022443"/>
    </source>
</evidence>
<evidence type="ECO:0000256" key="2">
    <source>
        <dbReference type="ARBA" id="ARBA00004496"/>
    </source>
</evidence>
<evidence type="ECO:0000256" key="7">
    <source>
        <dbReference type="PROSITE-ProRule" id="PRU00192"/>
    </source>
</evidence>
<dbReference type="InterPro" id="IPR004148">
    <property type="entry name" value="BAR_dom"/>
</dbReference>
<dbReference type="PANTHER" id="PTHR46514">
    <property type="entry name" value="AMPHIPHYSIN"/>
    <property type="match status" value="1"/>
</dbReference>
<keyword evidence="6" id="KW-0472">Membrane</keyword>
<evidence type="ECO:0000256" key="5">
    <source>
        <dbReference type="ARBA" id="ARBA00023054"/>
    </source>
</evidence>
<reference evidence="11" key="3">
    <citation type="submission" date="2025-09" db="UniProtKB">
        <authorList>
            <consortium name="Ensembl"/>
        </authorList>
    </citation>
    <scope>IDENTIFICATION</scope>
</reference>
<dbReference type="SUPFAM" id="SSF103657">
    <property type="entry name" value="BAR/IMD domain-like"/>
    <property type="match status" value="1"/>
</dbReference>
<dbReference type="PRINTS" id="PR01252">
    <property type="entry name" value="AMPHIPHYSIN1"/>
</dbReference>
<evidence type="ECO:0000256" key="6">
    <source>
        <dbReference type="ARBA" id="ARBA00023136"/>
    </source>
</evidence>
<keyword evidence="4" id="KW-0963">Cytoplasm</keyword>
<proteinExistence type="predicted"/>
<dbReference type="GO" id="GO:0008021">
    <property type="term" value="C:synaptic vesicle"/>
    <property type="evidence" value="ECO:0007669"/>
    <property type="project" value="TreeGrafter"/>
</dbReference>
<feature type="compositionally biased region" description="Polar residues" evidence="8">
    <location>
        <begin position="361"/>
        <end position="374"/>
    </location>
</feature>
<dbReference type="GO" id="GO:0005543">
    <property type="term" value="F:phospholipid binding"/>
    <property type="evidence" value="ECO:0007669"/>
    <property type="project" value="TreeGrafter"/>
</dbReference>
<dbReference type="PROSITE" id="PS50002">
    <property type="entry name" value="SH3"/>
    <property type="match status" value="1"/>
</dbReference>
<dbReference type="PANTHER" id="PTHR46514:SF2">
    <property type="entry name" value="AMPHIPHYSIN"/>
    <property type="match status" value="1"/>
</dbReference>
<reference evidence="11" key="2">
    <citation type="submission" date="2025-08" db="UniProtKB">
        <authorList>
            <consortium name="Ensembl"/>
        </authorList>
    </citation>
    <scope>IDENTIFICATION</scope>
</reference>
<keyword evidence="12" id="KW-1185">Reference proteome</keyword>
<comment type="subcellular location">
    <subcellularLocation>
        <location evidence="2">Cytoplasm</location>
    </subcellularLocation>
    <subcellularLocation>
        <location evidence="1">Endomembrane system</location>
    </subcellularLocation>
</comment>
<protein>
    <submittedName>
        <fullName evidence="11">Amphiphysin</fullName>
    </submittedName>
</protein>
<evidence type="ECO:0000256" key="1">
    <source>
        <dbReference type="ARBA" id="ARBA00004308"/>
    </source>
</evidence>
<keyword evidence="3 7" id="KW-0728">SH3 domain</keyword>
<feature type="region of interest" description="Disordered" evidence="8">
    <location>
        <begin position="354"/>
        <end position="374"/>
    </location>
</feature>
<name>H3C2N4_TETNG</name>
<dbReference type="STRING" id="99883.ENSTNIP00000002502"/>
<evidence type="ECO:0000256" key="4">
    <source>
        <dbReference type="ARBA" id="ARBA00022490"/>
    </source>
</evidence>
<reference evidence="12" key="1">
    <citation type="journal article" date="2004" name="Nature">
        <title>Genome duplication in the teleost fish Tetraodon nigroviridis reveals the early vertebrate proto-karyotype.</title>
        <authorList>
            <person name="Jaillon O."/>
            <person name="Aury J.-M."/>
            <person name="Brunet F."/>
            <person name="Petit J.-L."/>
            <person name="Stange-Thomann N."/>
            <person name="Mauceli E."/>
            <person name="Bouneau L."/>
            <person name="Fischer C."/>
            <person name="Ozouf-Costaz C."/>
            <person name="Bernot A."/>
            <person name="Nicaud S."/>
            <person name="Jaffe D."/>
            <person name="Fisher S."/>
            <person name="Lutfalla G."/>
            <person name="Dossat C."/>
            <person name="Segurens B."/>
            <person name="Dasilva C."/>
            <person name="Salanoubat M."/>
            <person name="Levy M."/>
            <person name="Boudet N."/>
            <person name="Castellano S."/>
            <person name="Anthouard V."/>
            <person name="Jubin C."/>
            <person name="Castelli V."/>
            <person name="Katinka M."/>
            <person name="Vacherie B."/>
            <person name="Biemont C."/>
            <person name="Skalli Z."/>
            <person name="Cattolico L."/>
            <person name="Poulain J."/>
            <person name="De Berardinis V."/>
            <person name="Cruaud C."/>
            <person name="Duprat S."/>
            <person name="Brottier P."/>
            <person name="Coutanceau J.-P."/>
            <person name="Gouzy J."/>
            <person name="Parra G."/>
            <person name="Lardier G."/>
            <person name="Chapple C."/>
            <person name="McKernan K.J."/>
            <person name="McEwan P."/>
            <person name="Bosak S."/>
            <person name="Kellis M."/>
            <person name="Volff J.-N."/>
            <person name="Guigo R."/>
            <person name="Zody M.C."/>
            <person name="Mesirov J."/>
            <person name="Lindblad-Toh K."/>
            <person name="Birren B."/>
            <person name="Nusbaum C."/>
            <person name="Kahn D."/>
            <person name="Robinson-Rechavi M."/>
            <person name="Laudet V."/>
            <person name="Schachter V."/>
            <person name="Quetier F."/>
            <person name="Saurin W."/>
            <person name="Scarpelli C."/>
            <person name="Wincker P."/>
            <person name="Lander E.S."/>
            <person name="Weissenbach J."/>
            <person name="Roest Crollius H."/>
        </authorList>
    </citation>
    <scope>NUCLEOTIDE SEQUENCE [LARGE SCALE GENOMIC DNA]</scope>
</reference>
<feature type="compositionally biased region" description="Pro residues" evidence="8">
    <location>
        <begin position="285"/>
        <end position="294"/>
    </location>
</feature>
<keyword evidence="5" id="KW-0175">Coiled coil</keyword>
<evidence type="ECO:0000313" key="12">
    <source>
        <dbReference type="Proteomes" id="UP000007303"/>
    </source>
</evidence>
<dbReference type="GO" id="GO:0048488">
    <property type="term" value="P:synaptic vesicle endocytosis"/>
    <property type="evidence" value="ECO:0007669"/>
    <property type="project" value="TreeGrafter"/>
</dbReference>
<feature type="compositionally biased region" description="Acidic residues" evidence="8">
    <location>
        <begin position="542"/>
        <end position="551"/>
    </location>
</feature>
<dbReference type="SMART" id="SM00326">
    <property type="entry name" value="SH3"/>
    <property type="match status" value="1"/>
</dbReference>
<evidence type="ECO:0000313" key="11">
    <source>
        <dbReference type="Ensembl" id="ENSTNIP00000002502.1"/>
    </source>
</evidence>
<dbReference type="Pfam" id="PF03114">
    <property type="entry name" value="BAR"/>
    <property type="match status" value="1"/>
</dbReference>
<dbReference type="Ensembl" id="ENSTNIT00000003868.1">
    <property type="protein sequence ID" value="ENSTNIP00000002502.1"/>
    <property type="gene ID" value="ENSTNIG00000002801.1"/>
</dbReference>
<dbReference type="InParanoid" id="H3C2N4"/>
<evidence type="ECO:0000256" key="8">
    <source>
        <dbReference type="SAM" id="MobiDB-lite"/>
    </source>
</evidence>
<dbReference type="AlphaFoldDB" id="H3C2N4"/>
<dbReference type="InterPro" id="IPR001452">
    <property type="entry name" value="SH3_domain"/>
</dbReference>
<dbReference type="InterPro" id="IPR027267">
    <property type="entry name" value="AH/BAR_dom_sf"/>
</dbReference>
<dbReference type="PROSITE" id="PS51021">
    <property type="entry name" value="BAR"/>
    <property type="match status" value="1"/>
</dbReference>
<feature type="domain" description="SH3" evidence="9">
    <location>
        <begin position="725"/>
        <end position="797"/>
    </location>
</feature>
<organism evidence="11 12">
    <name type="scientific">Tetraodon nigroviridis</name>
    <name type="common">Spotted green pufferfish</name>
    <name type="synonym">Chelonodon nigroviridis</name>
    <dbReference type="NCBI Taxonomy" id="99883"/>
    <lineage>
        <taxon>Eukaryota</taxon>
        <taxon>Metazoa</taxon>
        <taxon>Chordata</taxon>
        <taxon>Craniata</taxon>
        <taxon>Vertebrata</taxon>
        <taxon>Euteleostomi</taxon>
        <taxon>Actinopterygii</taxon>
        <taxon>Neopterygii</taxon>
        <taxon>Teleostei</taxon>
        <taxon>Neoteleostei</taxon>
        <taxon>Acanthomorphata</taxon>
        <taxon>Eupercaria</taxon>
        <taxon>Tetraodontiformes</taxon>
        <taxon>Tetradontoidea</taxon>
        <taxon>Tetraodontidae</taxon>
        <taxon>Tetraodon</taxon>
    </lineage>
</organism>
<feature type="region of interest" description="Disordered" evidence="8">
    <location>
        <begin position="402"/>
        <end position="718"/>
    </location>
</feature>
<feature type="compositionally biased region" description="Acidic residues" evidence="8">
    <location>
        <begin position="577"/>
        <end position="602"/>
    </location>
</feature>
<dbReference type="OMA" id="QAAGMKN"/>
<dbReference type="PRINTS" id="PR01251">
    <property type="entry name" value="AMPHIPHYSIN"/>
</dbReference>
<dbReference type="SUPFAM" id="SSF50044">
    <property type="entry name" value="SH3-domain"/>
    <property type="match status" value="1"/>
</dbReference>
<feature type="domain" description="BAR" evidence="10">
    <location>
        <begin position="24"/>
        <end position="240"/>
    </location>
</feature>
<feature type="compositionally biased region" description="Polar residues" evidence="8">
    <location>
        <begin position="659"/>
        <end position="671"/>
    </location>
</feature>
<accession>H3C2N4</accession>
<dbReference type="GO" id="GO:0005886">
    <property type="term" value="C:plasma membrane"/>
    <property type="evidence" value="ECO:0007669"/>
    <property type="project" value="TreeGrafter"/>
</dbReference>